<dbReference type="AlphaFoldDB" id="A0A8E0QU17"/>
<dbReference type="Proteomes" id="UP000036893">
    <property type="component" value="Unassembled WGS sequence"/>
</dbReference>
<protein>
    <submittedName>
        <fullName evidence="2">Uncharacterized protein</fullName>
    </submittedName>
</protein>
<dbReference type="NCBIfam" id="TIGR01571">
    <property type="entry name" value="A_thal_Cys_rich"/>
    <property type="match status" value="1"/>
</dbReference>
<organism evidence="2 3">
    <name type="scientific">Aspergillus udagawae</name>
    <dbReference type="NCBI Taxonomy" id="91492"/>
    <lineage>
        <taxon>Eukaryota</taxon>
        <taxon>Fungi</taxon>
        <taxon>Dikarya</taxon>
        <taxon>Ascomycota</taxon>
        <taxon>Pezizomycotina</taxon>
        <taxon>Eurotiomycetes</taxon>
        <taxon>Eurotiomycetidae</taxon>
        <taxon>Eurotiales</taxon>
        <taxon>Aspergillaceae</taxon>
        <taxon>Aspergillus</taxon>
        <taxon>Aspergillus subgen. Fumigati</taxon>
    </lineage>
</organism>
<comment type="caution">
    <text evidence="2">The sequence shown here is derived from an EMBL/GenBank/DDBJ whole genome shotgun (WGS) entry which is preliminary data.</text>
</comment>
<feature type="region of interest" description="Disordered" evidence="1">
    <location>
        <begin position="1"/>
        <end position="22"/>
    </location>
</feature>
<evidence type="ECO:0000313" key="2">
    <source>
        <dbReference type="EMBL" id="GIC90292.1"/>
    </source>
</evidence>
<reference evidence="2" key="1">
    <citation type="journal article" date="2015" name="Genome Announc.">
        <title>Draft Genome Sequence of the Pathogenic Filamentous Fungus Aspergillus udagawae Strain IFM 46973T.</title>
        <authorList>
            <person name="Kusuya Y."/>
            <person name="Takahashi-Nakaguchi A."/>
            <person name="Takahashi H."/>
            <person name="Yaguchi T."/>
        </authorList>
    </citation>
    <scope>NUCLEOTIDE SEQUENCE</scope>
    <source>
        <strain evidence="2">IFM 46973</strain>
    </source>
</reference>
<dbReference type="EMBL" id="BBXM02000004">
    <property type="protein sequence ID" value="GIC90292.1"/>
    <property type="molecule type" value="Genomic_DNA"/>
</dbReference>
<dbReference type="InterPro" id="IPR006461">
    <property type="entry name" value="PLAC_motif_containing"/>
</dbReference>
<accession>A0A8E0QU17</accession>
<sequence>MTSIDKTYRSMPTAPTDHQAKSDVASAITRNPNWNYSLFDCCSPGSLCFTSCCLPCLTFGKTQARVQDPTLQNFSSINSECTIFTVLALGYCHWIIQTIRRSEMRQKHGIEGSCPGDCCVTFWCGCCALIQEEKEMELRTRPELTGYQSTAQMAYPS</sequence>
<dbReference type="GeneID" id="66994203"/>
<dbReference type="Pfam" id="PF04749">
    <property type="entry name" value="PLAC8"/>
    <property type="match status" value="1"/>
</dbReference>
<proteinExistence type="predicted"/>
<reference evidence="2" key="2">
    <citation type="submission" date="2021-01" db="EMBL/GenBank/DDBJ databases">
        <title>Pan-genome distribution and transcriptional activeness of fungal secondary metabolism genes in Aspergillus section Fumigati.</title>
        <authorList>
            <person name="Takahashi H."/>
            <person name="Umemura M."/>
            <person name="Ninomiya A."/>
            <person name="Kusuya Y."/>
            <person name="Urayama S."/>
            <person name="Shimizu M."/>
            <person name="Watanabe A."/>
            <person name="Kamei K."/>
            <person name="Yaguchi T."/>
            <person name="Hagiwara D."/>
        </authorList>
    </citation>
    <scope>NUCLEOTIDE SEQUENCE</scope>
    <source>
        <strain evidence="2">IFM 46973</strain>
    </source>
</reference>
<evidence type="ECO:0000313" key="3">
    <source>
        <dbReference type="Proteomes" id="UP000036893"/>
    </source>
</evidence>
<evidence type="ECO:0000256" key="1">
    <source>
        <dbReference type="SAM" id="MobiDB-lite"/>
    </source>
</evidence>
<name>A0A8E0QU17_9EURO</name>
<dbReference type="PANTHER" id="PTHR15907">
    <property type="entry name" value="DUF614 FAMILY PROTEIN-RELATED"/>
    <property type="match status" value="1"/>
</dbReference>
<dbReference type="RefSeq" id="XP_043147558.1">
    <property type="nucleotide sequence ID" value="XM_043291623.1"/>
</dbReference>
<gene>
    <name evidence="2" type="ORF">Aud_006726</name>
</gene>